<proteinExistence type="inferred from homology"/>
<reference evidence="6 7" key="1">
    <citation type="submission" date="2016-10" db="EMBL/GenBank/DDBJ databases">
        <authorList>
            <person name="Varghese N."/>
            <person name="Submissions S."/>
        </authorList>
    </citation>
    <scope>NUCLEOTIDE SEQUENCE [LARGE SCALE GENOMIC DNA]</scope>
    <source>
        <strain evidence="6 7">WG10</strain>
    </source>
</reference>
<protein>
    <recommendedName>
        <fullName evidence="5">5-formyltetrahydrofolate cyclo-ligase</fullName>
        <ecNumber evidence="5">6.3.3.2</ecNumber>
    </recommendedName>
</protein>
<dbReference type="Pfam" id="PF01812">
    <property type="entry name" value="5-FTHF_cyc-lig"/>
    <property type="match status" value="1"/>
</dbReference>
<dbReference type="RefSeq" id="WP_149796814.1">
    <property type="nucleotide sequence ID" value="NZ_FMYT01000014.1"/>
</dbReference>
<dbReference type="InterPro" id="IPR024185">
    <property type="entry name" value="FTHF_cligase-like_sf"/>
</dbReference>
<name>A0A1G6PL17_9FIRM</name>
<feature type="binding site" evidence="4">
    <location>
        <position position="55"/>
    </location>
    <ligand>
        <name>substrate</name>
    </ligand>
</feature>
<keyword evidence="6" id="KW-0436">Ligase</keyword>
<evidence type="ECO:0000256" key="2">
    <source>
        <dbReference type="ARBA" id="ARBA00022741"/>
    </source>
</evidence>
<dbReference type="AlphaFoldDB" id="A0A1G6PL17"/>
<keyword evidence="3 4" id="KW-0067">ATP-binding</keyword>
<feature type="binding site" evidence="4">
    <location>
        <begin position="135"/>
        <end position="143"/>
    </location>
    <ligand>
        <name>ATP</name>
        <dbReference type="ChEBI" id="CHEBI:30616"/>
    </ligand>
</feature>
<dbReference type="EC" id="6.3.3.2" evidence="5"/>
<dbReference type="NCBIfam" id="TIGR02727">
    <property type="entry name" value="MTHFS_bact"/>
    <property type="match status" value="1"/>
</dbReference>
<dbReference type="Proteomes" id="UP000324896">
    <property type="component" value="Unassembled WGS sequence"/>
</dbReference>
<evidence type="ECO:0000256" key="4">
    <source>
        <dbReference type="PIRSR" id="PIRSR006806-1"/>
    </source>
</evidence>
<keyword evidence="5" id="KW-0479">Metal-binding</keyword>
<evidence type="ECO:0000256" key="3">
    <source>
        <dbReference type="ARBA" id="ARBA00022840"/>
    </source>
</evidence>
<dbReference type="PANTHER" id="PTHR23407:SF1">
    <property type="entry name" value="5-FORMYLTETRAHYDROFOLATE CYCLO-LIGASE"/>
    <property type="match status" value="1"/>
</dbReference>
<dbReference type="GO" id="GO:0009396">
    <property type="term" value="P:folic acid-containing compound biosynthetic process"/>
    <property type="evidence" value="ECO:0007669"/>
    <property type="project" value="TreeGrafter"/>
</dbReference>
<evidence type="ECO:0000256" key="1">
    <source>
        <dbReference type="ARBA" id="ARBA00010638"/>
    </source>
</evidence>
<dbReference type="EMBL" id="FMYT01000014">
    <property type="protein sequence ID" value="SDC80863.1"/>
    <property type="molecule type" value="Genomic_DNA"/>
</dbReference>
<evidence type="ECO:0000313" key="7">
    <source>
        <dbReference type="Proteomes" id="UP000324896"/>
    </source>
</evidence>
<dbReference type="GO" id="GO:0030272">
    <property type="term" value="F:5-formyltetrahydrofolate cyclo-ligase activity"/>
    <property type="evidence" value="ECO:0007669"/>
    <property type="project" value="UniProtKB-EC"/>
</dbReference>
<sequence>MNKKEELRKKYLNERSKMSAVKINKWSKKIKNKFLELPELKNAKKVMAYASMRKEIETFELLEELLNQGYLLYLPYTCRDVVDLGTAKINDLDQDLKDGVFGVQEPIKRIRDEEVPDDFDIIIVPGACFTAEGYRIGYGGGYYDSFLTKHANNALKVGFSYDCFIVDSIPAEAHDVPVDIIITEKRIINTK</sequence>
<feature type="binding site" evidence="4">
    <location>
        <begin position="4"/>
        <end position="8"/>
    </location>
    <ligand>
        <name>ATP</name>
        <dbReference type="ChEBI" id="CHEBI:30616"/>
    </ligand>
</feature>
<evidence type="ECO:0000256" key="5">
    <source>
        <dbReference type="RuleBase" id="RU361279"/>
    </source>
</evidence>
<accession>A0A1G6PL17</accession>
<keyword evidence="2 4" id="KW-0547">Nucleotide-binding</keyword>
<dbReference type="SUPFAM" id="SSF100950">
    <property type="entry name" value="NagB/RpiA/CoA transferase-like"/>
    <property type="match status" value="1"/>
</dbReference>
<dbReference type="InterPro" id="IPR037171">
    <property type="entry name" value="NagB/RpiA_transferase-like"/>
</dbReference>
<dbReference type="PIRSF" id="PIRSF006806">
    <property type="entry name" value="FTHF_cligase"/>
    <property type="match status" value="1"/>
</dbReference>
<comment type="cofactor">
    <cofactor evidence="5">
        <name>Mg(2+)</name>
        <dbReference type="ChEBI" id="CHEBI:18420"/>
    </cofactor>
</comment>
<dbReference type="GO" id="GO:0035999">
    <property type="term" value="P:tetrahydrofolate interconversion"/>
    <property type="evidence" value="ECO:0007669"/>
    <property type="project" value="TreeGrafter"/>
</dbReference>
<dbReference type="PANTHER" id="PTHR23407">
    <property type="entry name" value="ATPASE INHIBITOR/5-FORMYLTETRAHYDROFOLATE CYCLO-LIGASE"/>
    <property type="match status" value="1"/>
</dbReference>
<dbReference type="Gene3D" id="3.40.50.10420">
    <property type="entry name" value="NagB/RpiA/CoA transferase-like"/>
    <property type="match status" value="1"/>
</dbReference>
<dbReference type="GO" id="GO:0046872">
    <property type="term" value="F:metal ion binding"/>
    <property type="evidence" value="ECO:0007669"/>
    <property type="project" value="UniProtKB-KW"/>
</dbReference>
<dbReference type="GO" id="GO:0005524">
    <property type="term" value="F:ATP binding"/>
    <property type="evidence" value="ECO:0007669"/>
    <property type="project" value="UniProtKB-KW"/>
</dbReference>
<organism evidence="6 7">
    <name type="scientific">Halanaerobium congolense</name>
    <dbReference type="NCBI Taxonomy" id="54121"/>
    <lineage>
        <taxon>Bacteria</taxon>
        <taxon>Bacillati</taxon>
        <taxon>Bacillota</taxon>
        <taxon>Clostridia</taxon>
        <taxon>Halanaerobiales</taxon>
        <taxon>Halanaerobiaceae</taxon>
        <taxon>Halanaerobium</taxon>
    </lineage>
</organism>
<comment type="similarity">
    <text evidence="1 5">Belongs to the 5-formyltetrahydrofolate cyclo-ligase family.</text>
</comment>
<gene>
    <name evidence="6" type="ORF">SAMN04488597_11468</name>
</gene>
<comment type="catalytic activity">
    <reaction evidence="5">
        <text>(6S)-5-formyl-5,6,7,8-tetrahydrofolate + ATP = (6R)-5,10-methenyltetrahydrofolate + ADP + phosphate</text>
        <dbReference type="Rhea" id="RHEA:10488"/>
        <dbReference type="ChEBI" id="CHEBI:30616"/>
        <dbReference type="ChEBI" id="CHEBI:43474"/>
        <dbReference type="ChEBI" id="CHEBI:57455"/>
        <dbReference type="ChEBI" id="CHEBI:57457"/>
        <dbReference type="ChEBI" id="CHEBI:456216"/>
        <dbReference type="EC" id="6.3.3.2"/>
    </reaction>
</comment>
<dbReference type="InterPro" id="IPR002698">
    <property type="entry name" value="FTHF_cligase"/>
</dbReference>
<evidence type="ECO:0000313" key="6">
    <source>
        <dbReference type="EMBL" id="SDC80863.1"/>
    </source>
</evidence>
<keyword evidence="5" id="KW-0460">Magnesium</keyword>